<evidence type="ECO:0000256" key="8">
    <source>
        <dbReference type="ARBA" id="ARBA00023004"/>
    </source>
</evidence>
<dbReference type="GO" id="GO:0005506">
    <property type="term" value="F:iron ion binding"/>
    <property type="evidence" value="ECO:0007669"/>
    <property type="project" value="TreeGrafter"/>
</dbReference>
<accession>A0A9P0AMQ9</accession>
<feature type="transmembrane region" description="Helical" evidence="14">
    <location>
        <begin position="66"/>
        <end position="87"/>
    </location>
</feature>
<keyword evidence="6 14" id="KW-1133">Transmembrane helix</keyword>
<keyword evidence="17" id="KW-1185">Reference proteome</keyword>
<evidence type="ECO:0000256" key="5">
    <source>
        <dbReference type="ARBA" id="ARBA00022832"/>
    </source>
</evidence>
<feature type="transmembrane region" description="Helical" evidence="14">
    <location>
        <begin position="214"/>
        <end position="235"/>
    </location>
</feature>
<evidence type="ECO:0000256" key="12">
    <source>
        <dbReference type="RuleBase" id="RU000581"/>
    </source>
</evidence>
<evidence type="ECO:0000256" key="7">
    <source>
        <dbReference type="ARBA" id="ARBA00023002"/>
    </source>
</evidence>
<evidence type="ECO:0000313" key="16">
    <source>
        <dbReference type="EMBL" id="CAH0395160.1"/>
    </source>
</evidence>
<keyword evidence="4 12" id="KW-0812">Transmembrane</keyword>
<dbReference type="GO" id="GO:0005789">
    <property type="term" value="C:endoplasmic reticulum membrane"/>
    <property type="evidence" value="ECO:0007669"/>
    <property type="project" value="TreeGrafter"/>
</dbReference>
<evidence type="ECO:0000256" key="6">
    <source>
        <dbReference type="ARBA" id="ARBA00022989"/>
    </source>
</evidence>
<comment type="similarity">
    <text evidence="2 12">Belongs to the fatty acid desaturase type 1 family.</text>
</comment>
<evidence type="ECO:0000256" key="2">
    <source>
        <dbReference type="ARBA" id="ARBA00009295"/>
    </source>
</evidence>
<feature type="compositionally biased region" description="Polar residues" evidence="13">
    <location>
        <begin position="1"/>
        <end position="17"/>
    </location>
</feature>
<dbReference type="GO" id="GO:0006636">
    <property type="term" value="P:unsaturated fatty acid biosynthetic process"/>
    <property type="evidence" value="ECO:0007669"/>
    <property type="project" value="TreeGrafter"/>
</dbReference>
<feature type="transmembrane region" description="Helical" evidence="14">
    <location>
        <begin position="99"/>
        <end position="121"/>
    </location>
</feature>
<evidence type="ECO:0000256" key="9">
    <source>
        <dbReference type="ARBA" id="ARBA00023098"/>
    </source>
</evidence>
<dbReference type="Proteomes" id="UP001152759">
    <property type="component" value="Chromosome 9"/>
</dbReference>
<comment type="domain">
    <text evidence="12">The histidine box domains are involved in binding the catalytic metal ions.</text>
</comment>
<feature type="region of interest" description="Disordered" evidence="13">
    <location>
        <begin position="1"/>
        <end position="35"/>
    </location>
</feature>
<feature type="domain" description="Fatty acid desaturase" evidence="15">
    <location>
        <begin position="100"/>
        <end position="302"/>
    </location>
</feature>
<proteinExistence type="inferred from homology"/>
<evidence type="ECO:0000256" key="4">
    <source>
        <dbReference type="ARBA" id="ARBA00022692"/>
    </source>
</evidence>
<dbReference type="InterPro" id="IPR005804">
    <property type="entry name" value="FA_desaturase_dom"/>
</dbReference>
<dbReference type="GO" id="GO:0004768">
    <property type="term" value="F:stearoyl-CoA 9-desaturase activity"/>
    <property type="evidence" value="ECO:0007669"/>
    <property type="project" value="TreeGrafter"/>
</dbReference>
<evidence type="ECO:0000256" key="10">
    <source>
        <dbReference type="ARBA" id="ARBA00023136"/>
    </source>
</evidence>
<name>A0A9P0AMQ9_BEMTA</name>
<dbReference type="AlphaFoldDB" id="A0A9P0AMQ9"/>
<dbReference type="InterPro" id="IPR015876">
    <property type="entry name" value="Acyl-CoA_DS"/>
</dbReference>
<keyword evidence="11 12" id="KW-0275">Fatty acid biosynthesis</keyword>
<evidence type="ECO:0000256" key="11">
    <source>
        <dbReference type="ARBA" id="ARBA00023160"/>
    </source>
</evidence>
<evidence type="ECO:0000256" key="13">
    <source>
        <dbReference type="SAM" id="MobiDB-lite"/>
    </source>
</evidence>
<dbReference type="PANTHER" id="PTHR11351:SF92">
    <property type="entry name" value="ACYL-COA DESATURASE 2-LIKE PROTEIN"/>
    <property type="match status" value="1"/>
</dbReference>
<evidence type="ECO:0000313" key="17">
    <source>
        <dbReference type="Proteomes" id="UP001152759"/>
    </source>
</evidence>
<keyword evidence="7 12" id="KW-0560">Oxidoreductase</keyword>
<sequence length="399" mass="45943">MVETATETSCKSRTSSPAMDEPPRKDMDPKNTNLQKDDYMDFEDDINDLVRSMPIRRAEDRPQTEIVWIPNALGFLALYVASLYTIYLFFFDSKWPTKAWMILLMVFAGLVTTMGSHRLFTHRSYKAVPGLRAFLVFSQVLTAQNCLWVWVRDHRQHHKYSDTDADPHNASRGFFFSHVGWLMVRKHPDVIAKGKLVDMSDMNADPLVMFQKKYYKSLFTLLAVIIPTAIPYYLWGEDLMTSFMMSSLGRIHITNNLVWLVNSWAHIIGTRPYSGSILPSESFFVAVVALGEGWHNFHHTFPWDYRTAEAGKWPNLTTTLIDFCARRGWVHDRKAVTTEMLINRVVKRGDHTHPLFGDKTEDIVDKVNEVKLAKEVTEQQVEEDMKLVGRLSGDARSKA</sequence>
<keyword evidence="9" id="KW-0443">Lipid metabolism</keyword>
<evidence type="ECO:0000259" key="15">
    <source>
        <dbReference type="Pfam" id="PF00487"/>
    </source>
</evidence>
<keyword evidence="5" id="KW-0276">Fatty acid metabolism</keyword>
<keyword evidence="3 12" id="KW-0444">Lipid biosynthesis</keyword>
<dbReference type="EMBL" id="OU963870">
    <property type="protein sequence ID" value="CAH0395160.1"/>
    <property type="molecule type" value="Genomic_DNA"/>
</dbReference>
<dbReference type="PRINTS" id="PR00075">
    <property type="entry name" value="FACDDSATRASE"/>
</dbReference>
<organism evidence="16 17">
    <name type="scientific">Bemisia tabaci</name>
    <name type="common">Sweetpotato whitefly</name>
    <name type="synonym">Aleurodes tabaci</name>
    <dbReference type="NCBI Taxonomy" id="7038"/>
    <lineage>
        <taxon>Eukaryota</taxon>
        <taxon>Metazoa</taxon>
        <taxon>Ecdysozoa</taxon>
        <taxon>Arthropoda</taxon>
        <taxon>Hexapoda</taxon>
        <taxon>Insecta</taxon>
        <taxon>Pterygota</taxon>
        <taxon>Neoptera</taxon>
        <taxon>Paraneoptera</taxon>
        <taxon>Hemiptera</taxon>
        <taxon>Sternorrhyncha</taxon>
        <taxon>Aleyrodoidea</taxon>
        <taxon>Aleyrodidae</taxon>
        <taxon>Aleyrodinae</taxon>
        <taxon>Bemisia</taxon>
    </lineage>
</organism>
<feature type="compositionally biased region" description="Basic and acidic residues" evidence="13">
    <location>
        <begin position="21"/>
        <end position="35"/>
    </location>
</feature>
<reference evidence="16" key="1">
    <citation type="submission" date="2021-12" db="EMBL/GenBank/DDBJ databases">
        <authorList>
            <person name="King R."/>
        </authorList>
    </citation>
    <scope>NUCLEOTIDE SEQUENCE</scope>
</reference>
<keyword evidence="10 14" id="KW-0472">Membrane</keyword>
<evidence type="ECO:0000256" key="14">
    <source>
        <dbReference type="SAM" id="Phobius"/>
    </source>
</evidence>
<dbReference type="Pfam" id="PF00487">
    <property type="entry name" value="FA_desaturase"/>
    <property type="match status" value="1"/>
</dbReference>
<keyword evidence="8" id="KW-0408">Iron</keyword>
<gene>
    <name evidence="16" type="ORF">BEMITA_LOCUS13378</name>
</gene>
<evidence type="ECO:0000256" key="1">
    <source>
        <dbReference type="ARBA" id="ARBA00004141"/>
    </source>
</evidence>
<comment type="cofactor">
    <cofactor evidence="12">
        <name>Fe(2+)</name>
        <dbReference type="ChEBI" id="CHEBI:29033"/>
    </cofactor>
</comment>
<dbReference type="PANTHER" id="PTHR11351">
    <property type="entry name" value="ACYL-COA DESATURASE"/>
    <property type="match status" value="1"/>
</dbReference>
<comment type="subcellular location">
    <subcellularLocation>
        <location evidence="1">Membrane</location>
        <topology evidence="1">Multi-pass membrane protein</topology>
    </subcellularLocation>
</comment>
<evidence type="ECO:0000256" key="3">
    <source>
        <dbReference type="ARBA" id="ARBA00022516"/>
    </source>
</evidence>
<dbReference type="CDD" id="cd03505">
    <property type="entry name" value="Delta9-FADS-like"/>
    <property type="match status" value="1"/>
</dbReference>
<protein>
    <recommendedName>
        <fullName evidence="15">Fatty acid desaturase domain-containing protein</fullName>
    </recommendedName>
</protein>